<dbReference type="Proteomes" id="UP000217790">
    <property type="component" value="Unassembled WGS sequence"/>
</dbReference>
<accession>A0A2H3CFH3</accession>
<organism evidence="1 2">
    <name type="scientific">Armillaria gallica</name>
    <name type="common">Bulbous honey fungus</name>
    <name type="synonym">Armillaria bulbosa</name>
    <dbReference type="NCBI Taxonomy" id="47427"/>
    <lineage>
        <taxon>Eukaryota</taxon>
        <taxon>Fungi</taxon>
        <taxon>Dikarya</taxon>
        <taxon>Basidiomycota</taxon>
        <taxon>Agaricomycotina</taxon>
        <taxon>Agaricomycetes</taxon>
        <taxon>Agaricomycetidae</taxon>
        <taxon>Agaricales</taxon>
        <taxon>Marasmiineae</taxon>
        <taxon>Physalacriaceae</taxon>
        <taxon>Armillaria</taxon>
    </lineage>
</organism>
<dbReference type="OrthoDB" id="2989776at2759"/>
<protein>
    <recommendedName>
        <fullName evidence="3">C2H2-type domain-containing protein</fullName>
    </recommendedName>
</protein>
<reference evidence="2" key="1">
    <citation type="journal article" date="2017" name="Nat. Ecol. Evol.">
        <title>Genome expansion and lineage-specific genetic innovations in the forest pathogenic fungi Armillaria.</title>
        <authorList>
            <person name="Sipos G."/>
            <person name="Prasanna A.N."/>
            <person name="Walter M.C."/>
            <person name="O'Connor E."/>
            <person name="Balint B."/>
            <person name="Krizsan K."/>
            <person name="Kiss B."/>
            <person name="Hess J."/>
            <person name="Varga T."/>
            <person name="Slot J."/>
            <person name="Riley R."/>
            <person name="Boka B."/>
            <person name="Rigling D."/>
            <person name="Barry K."/>
            <person name="Lee J."/>
            <person name="Mihaltcheva S."/>
            <person name="LaButti K."/>
            <person name="Lipzen A."/>
            <person name="Waldron R."/>
            <person name="Moloney N.M."/>
            <person name="Sperisen C."/>
            <person name="Kredics L."/>
            <person name="Vagvoelgyi C."/>
            <person name="Patrignani A."/>
            <person name="Fitzpatrick D."/>
            <person name="Nagy I."/>
            <person name="Doyle S."/>
            <person name="Anderson J.B."/>
            <person name="Grigoriev I.V."/>
            <person name="Gueldener U."/>
            <person name="Muensterkoetter M."/>
            <person name="Nagy L.G."/>
        </authorList>
    </citation>
    <scope>NUCLEOTIDE SEQUENCE [LARGE SCALE GENOMIC DNA]</scope>
    <source>
        <strain evidence="2">Ar21-2</strain>
    </source>
</reference>
<sequence>MAGNGKEKIKTRNRKTHTILSRPLSVWGTPPNNRPILMVVSLAAVVGPASLYVKISWNAQLGFGWLLFVLPKLNSEPQCTREHFLKATGIAPFKMDSTYSFDGPEGMGFSSPYPYVGYVGARRDERSPSPNKDSNASSAMYASEAGILSNLSAQTIANTAYVFSSFLPPPLHSSASLDPSKVVRGQNTSNNGGGDFSFYSTNVLNTPGTFPWAQRMPDGYEQIIPSRGNVFDQWEKGLTLDERYNFYYQRKVEPVQLKCPLCAQDILGCNIRQHLKENHRGYCQKDCEKVKCFACGPSARLMNAKSYPDHVRERHCHLSVLCPYCGEEFTRGESVTRHCISVCKRLIPYRRQ</sequence>
<dbReference type="AlphaFoldDB" id="A0A2H3CFH3"/>
<dbReference type="EMBL" id="KZ293724">
    <property type="protein sequence ID" value="PBK81839.1"/>
    <property type="molecule type" value="Genomic_DNA"/>
</dbReference>
<evidence type="ECO:0000313" key="1">
    <source>
        <dbReference type="EMBL" id="PBK81839.1"/>
    </source>
</evidence>
<name>A0A2H3CFH3_ARMGA</name>
<dbReference type="InParanoid" id="A0A2H3CFH3"/>
<evidence type="ECO:0000313" key="2">
    <source>
        <dbReference type="Proteomes" id="UP000217790"/>
    </source>
</evidence>
<gene>
    <name evidence="1" type="ORF">ARMGADRAFT_1039043</name>
</gene>
<proteinExistence type="predicted"/>
<keyword evidence="2" id="KW-1185">Reference proteome</keyword>
<evidence type="ECO:0008006" key="3">
    <source>
        <dbReference type="Google" id="ProtNLM"/>
    </source>
</evidence>